<dbReference type="PANTHER" id="PTHR33021">
    <property type="entry name" value="BLUE COPPER PROTEIN"/>
    <property type="match status" value="1"/>
</dbReference>
<evidence type="ECO:0000256" key="6">
    <source>
        <dbReference type="SAM" id="MobiDB-lite"/>
    </source>
</evidence>
<keyword evidence="5" id="KW-0325">Glycoprotein</keyword>
<keyword evidence="3" id="KW-0249">Electron transport</keyword>
<evidence type="ECO:0000256" key="3">
    <source>
        <dbReference type="ARBA" id="ARBA00022982"/>
    </source>
</evidence>
<dbReference type="AlphaFoldDB" id="A0A5N6QRE1"/>
<evidence type="ECO:0000256" key="7">
    <source>
        <dbReference type="SAM" id="SignalP"/>
    </source>
</evidence>
<keyword evidence="10" id="KW-1185">Reference proteome</keyword>
<feature type="signal peptide" evidence="7">
    <location>
        <begin position="1"/>
        <end position="18"/>
    </location>
</feature>
<keyword evidence="2" id="KW-0479">Metal-binding</keyword>
<proteinExistence type="predicted"/>
<dbReference type="PROSITE" id="PS00196">
    <property type="entry name" value="COPPER_BLUE"/>
    <property type="match status" value="1"/>
</dbReference>
<dbReference type="GO" id="GO:0046872">
    <property type="term" value="F:metal ion binding"/>
    <property type="evidence" value="ECO:0007669"/>
    <property type="project" value="UniProtKB-KW"/>
</dbReference>
<gene>
    <name evidence="9" type="ORF">FH972_006146</name>
</gene>
<dbReference type="OrthoDB" id="1933492at2759"/>
<dbReference type="PANTHER" id="PTHR33021:SF339">
    <property type="entry name" value="OS07G0570600 PROTEIN"/>
    <property type="match status" value="1"/>
</dbReference>
<keyword evidence="1" id="KW-0813">Transport</keyword>
<dbReference type="InterPro" id="IPR039391">
    <property type="entry name" value="Phytocyanin-like"/>
</dbReference>
<dbReference type="InterPro" id="IPR003245">
    <property type="entry name" value="Phytocyanin_dom"/>
</dbReference>
<dbReference type="SUPFAM" id="SSF49503">
    <property type="entry name" value="Cupredoxins"/>
    <property type="match status" value="1"/>
</dbReference>
<feature type="region of interest" description="Disordered" evidence="6">
    <location>
        <begin position="121"/>
        <end position="164"/>
    </location>
</feature>
<evidence type="ECO:0000256" key="5">
    <source>
        <dbReference type="ARBA" id="ARBA00023180"/>
    </source>
</evidence>
<dbReference type="Pfam" id="PF02298">
    <property type="entry name" value="Cu_bind_like"/>
    <property type="match status" value="1"/>
</dbReference>
<feature type="domain" description="Phytocyanin" evidence="8">
    <location>
        <begin position="23"/>
        <end position="124"/>
    </location>
</feature>
<dbReference type="InterPro" id="IPR028871">
    <property type="entry name" value="BlueCu_1_BS"/>
</dbReference>
<evidence type="ECO:0000256" key="2">
    <source>
        <dbReference type="ARBA" id="ARBA00022723"/>
    </source>
</evidence>
<dbReference type="InterPro" id="IPR008972">
    <property type="entry name" value="Cupredoxin"/>
</dbReference>
<name>A0A5N6QRE1_9ROSI</name>
<evidence type="ECO:0000259" key="8">
    <source>
        <dbReference type="PROSITE" id="PS51485"/>
    </source>
</evidence>
<feature type="compositionally biased region" description="Low complexity" evidence="6">
    <location>
        <begin position="125"/>
        <end position="139"/>
    </location>
</feature>
<feature type="chain" id="PRO_5024379351" description="Phytocyanin domain-containing protein" evidence="7">
    <location>
        <begin position="19"/>
        <end position="189"/>
    </location>
</feature>
<evidence type="ECO:0000313" key="10">
    <source>
        <dbReference type="Proteomes" id="UP000327013"/>
    </source>
</evidence>
<dbReference type="GO" id="GO:0005886">
    <property type="term" value="C:plasma membrane"/>
    <property type="evidence" value="ECO:0007669"/>
    <property type="project" value="TreeGrafter"/>
</dbReference>
<organism evidence="9 10">
    <name type="scientific">Carpinus fangiana</name>
    <dbReference type="NCBI Taxonomy" id="176857"/>
    <lineage>
        <taxon>Eukaryota</taxon>
        <taxon>Viridiplantae</taxon>
        <taxon>Streptophyta</taxon>
        <taxon>Embryophyta</taxon>
        <taxon>Tracheophyta</taxon>
        <taxon>Spermatophyta</taxon>
        <taxon>Magnoliopsida</taxon>
        <taxon>eudicotyledons</taxon>
        <taxon>Gunneridae</taxon>
        <taxon>Pentapetalae</taxon>
        <taxon>rosids</taxon>
        <taxon>fabids</taxon>
        <taxon>Fagales</taxon>
        <taxon>Betulaceae</taxon>
        <taxon>Carpinus</taxon>
    </lineage>
</organism>
<evidence type="ECO:0000313" key="9">
    <source>
        <dbReference type="EMBL" id="KAE8009725.1"/>
    </source>
</evidence>
<dbReference type="PROSITE" id="PS51485">
    <property type="entry name" value="PHYTOCYANIN"/>
    <property type="match status" value="1"/>
</dbReference>
<keyword evidence="4" id="KW-0186">Copper</keyword>
<dbReference type="EMBL" id="CM017322">
    <property type="protein sequence ID" value="KAE8009725.1"/>
    <property type="molecule type" value="Genomic_DNA"/>
</dbReference>
<dbReference type="GO" id="GO:0009055">
    <property type="term" value="F:electron transfer activity"/>
    <property type="evidence" value="ECO:0007669"/>
    <property type="project" value="InterPro"/>
</dbReference>
<evidence type="ECO:0000256" key="4">
    <source>
        <dbReference type="ARBA" id="ARBA00023008"/>
    </source>
</evidence>
<dbReference type="Proteomes" id="UP000327013">
    <property type="component" value="Chromosome 2"/>
</dbReference>
<dbReference type="FunFam" id="2.60.40.420:FF:000003">
    <property type="entry name" value="Blue copper"/>
    <property type="match status" value="1"/>
</dbReference>
<evidence type="ECO:0000256" key="1">
    <source>
        <dbReference type="ARBA" id="ARBA00022448"/>
    </source>
</evidence>
<keyword evidence="7" id="KW-0732">Signal</keyword>
<reference evidence="9 10" key="1">
    <citation type="submission" date="2019-06" db="EMBL/GenBank/DDBJ databases">
        <title>A chromosomal-level reference genome of Carpinus fangiana (Coryloideae, Betulaceae).</title>
        <authorList>
            <person name="Yang X."/>
            <person name="Wang Z."/>
            <person name="Zhang L."/>
            <person name="Hao G."/>
            <person name="Liu J."/>
            <person name="Yang Y."/>
        </authorList>
    </citation>
    <scope>NUCLEOTIDE SEQUENCE [LARGE SCALE GENOMIC DNA]</scope>
    <source>
        <strain evidence="9">Cfa_2016G</strain>
        <tissue evidence="9">Leaf</tissue>
    </source>
</reference>
<dbReference type="Gene3D" id="2.60.40.420">
    <property type="entry name" value="Cupredoxins - blue copper proteins"/>
    <property type="match status" value="1"/>
</dbReference>
<sequence length="189" mass="20267">MALVKHLTALFFFVGVIAVSSGTVYEVGDSDGWNNDGSVDYKTWASTKNFHVGDIIRFVYNPLENNVMLVSRKSFHACNSTDFVSVIISGNDSIPITRPGHYYYICGVPGHCEAGQKVDIRVPKPSSSPAPSASPSSWSPIPPPTEHPSDSSPPAGNAPHPSKNSASSIEYYSTGLLAFHLLIAVGFLL</sequence>
<protein>
    <recommendedName>
        <fullName evidence="8">Phytocyanin domain-containing protein</fullName>
    </recommendedName>
</protein>
<accession>A0A5N6QRE1</accession>